<protein>
    <submittedName>
        <fullName evidence="2">Unnamed protein product</fullName>
    </submittedName>
</protein>
<gene>
    <name evidence="2" type="ORF">Plil01_001174000</name>
</gene>
<feature type="region of interest" description="Disordered" evidence="1">
    <location>
        <begin position="308"/>
        <end position="385"/>
    </location>
</feature>
<dbReference type="OrthoDB" id="109637at2759"/>
<dbReference type="AlphaFoldDB" id="A0A9W6U9Y9"/>
<evidence type="ECO:0000313" key="3">
    <source>
        <dbReference type="Proteomes" id="UP001165083"/>
    </source>
</evidence>
<feature type="compositionally biased region" description="Low complexity" evidence="1">
    <location>
        <begin position="317"/>
        <end position="329"/>
    </location>
</feature>
<organism evidence="2 3">
    <name type="scientific">Phytophthora lilii</name>
    <dbReference type="NCBI Taxonomy" id="2077276"/>
    <lineage>
        <taxon>Eukaryota</taxon>
        <taxon>Sar</taxon>
        <taxon>Stramenopiles</taxon>
        <taxon>Oomycota</taxon>
        <taxon>Peronosporomycetes</taxon>
        <taxon>Peronosporales</taxon>
        <taxon>Peronosporaceae</taxon>
        <taxon>Phytophthora</taxon>
    </lineage>
</organism>
<accession>A0A9W6U9Y9</accession>
<dbReference type="EMBL" id="BSXW01000689">
    <property type="protein sequence ID" value="GMF27975.1"/>
    <property type="molecule type" value="Genomic_DNA"/>
</dbReference>
<evidence type="ECO:0000313" key="2">
    <source>
        <dbReference type="EMBL" id="GMF27975.1"/>
    </source>
</evidence>
<dbReference type="Proteomes" id="UP001165083">
    <property type="component" value="Unassembled WGS sequence"/>
</dbReference>
<feature type="compositionally biased region" description="Polar residues" evidence="1">
    <location>
        <begin position="376"/>
        <end position="385"/>
    </location>
</feature>
<comment type="caution">
    <text evidence="2">The sequence shown here is derived from an EMBL/GenBank/DDBJ whole genome shotgun (WGS) entry which is preliminary data.</text>
</comment>
<feature type="compositionally biased region" description="Polar residues" evidence="1">
    <location>
        <begin position="330"/>
        <end position="343"/>
    </location>
</feature>
<proteinExistence type="predicted"/>
<evidence type="ECO:0000256" key="1">
    <source>
        <dbReference type="SAM" id="MobiDB-lite"/>
    </source>
</evidence>
<sequence length="385" mass="43083">MASPMNKTIPPLHLTIRSRYNELKQKCHEVCGDTDPGKARKVSKTGTTTVQPVHDFFSSVQLWKERSLHHTLEALDKAGVPFVDSHVEAMEDHEKAAKDLFELTRVFLDHTWQAVNLHLDAFADDLAMLVNEIVTDKLDEQRFIHEKFMRNMMEENQRISKTCHDLQTTNGRLESRLEVLENAPDGGGDAILCNKLRSRVQHLVIRQHELSVALEDAAQERVKHRRDLEKTKALLADSQKVLALTRAMHDKETRQLAALVQLNHAQVLQVLQTSKNAAVNAADPRHVQQPLERFDPLSGCMIVHLAPITTPQKPQGSPSCTSPRRSSSPVLTSSPIPKQQHAPSKTPRRHLERPKSATPASSKPYAGTLARGDKTPSLSTPPAQE</sequence>
<name>A0A9W6U9Y9_9STRA</name>
<reference evidence="2" key="1">
    <citation type="submission" date="2023-04" db="EMBL/GenBank/DDBJ databases">
        <title>Phytophthora lilii NBRC 32176.</title>
        <authorList>
            <person name="Ichikawa N."/>
            <person name="Sato H."/>
            <person name="Tonouchi N."/>
        </authorList>
    </citation>
    <scope>NUCLEOTIDE SEQUENCE</scope>
    <source>
        <strain evidence="2">NBRC 32176</strain>
    </source>
</reference>
<keyword evidence="3" id="KW-1185">Reference proteome</keyword>